<dbReference type="GO" id="GO:1902201">
    <property type="term" value="P:negative regulation of bacterial-type flagellum-dependent cell motility"/>
    <property type="evidence" value="ECO:0007669"/>
    <property type="project" value="TreeGrafter"/>
</dbReference>
<dbReference type="GO" id="GO:0005886">
    <property type="term" value="C:plasma membrane"/>
    <property type="evidence" value="ECO:0007669"/>
    <property type="project" value="TreeGrafter"/>
</dbReference>
<feature type="domain" description="GGDEF" evidence="3">
    <location>
        <begin position="302"/>
        <end position="436"/>
    </location>
</feature>
<reference evidence="4" key="1">
    <citation type="submission" date="2019-12" db="EMBL/GenBank/DDBJ databases">
        <title>High-Quality draft genome sequences of three cyanobacteria isolated from the limestone walls of the Old Cathedral of Coimbra.</title>
        <authorList>
            <person name="Tiago I."/>
            <person name="Soares F."/>
            <person name="Portugal A."/>
        </authorList>
    </citation>
    <scope>NUCLEOTIDE SEQUENCE [LARGE SCALE GENOMIC DNA]</scope>
    <source>
        <strain evidence="4">C</strain>
    </source>
</reference>
<dbReference type="SUPFAM" id="SSF158472">
    <property type="entry name" value="HAMP domain-like"/>
    <property type="match status" value="1"/>
</dbReference>
<dbReference type="PROSITE" id="PS50887">
    <property type="entry name" value="GGDEF"/>
    <property type="match status" value="1"/>
</dbReference>
<feature type="transmembrane region" description="Helical" evidence="1">
    <location>
        <begin position="192"/>
        <end position="213"/>
    </location>
</feature>
<feature type="domain" description="HAMP" evidence="2">
    <location>
        <begin position="214"/>
        <end position="266"/>
    </location>
</feature>
<dbReference type="CDD" id="cd06225">
    <property type="entry name" value="HAMP"/>
    <property type="match status" value="1"/>
</dbReference>
<dbReference type="NCBIfam" id="TIGR00254">
    <property type="entry name" value="GGDEF"/>
    <property type="match status" value="1"/>
</dbReference>
<evidence type="ECO:0000313" key="5">
    <source>
        <dbReference type="Proteomes" id="UP000607397"/>
    </source>
</evidence>
<dbReference type="GO" id="GO:0052621">
    <property type="term" value="F:diguanylate cyclase activity"/>
    <property type="evidence" value="ECO:0007669"/>
    <property type="project" value="TreeGrafter"/>
</dbReference>
<evidence type="ECO:0000259" key="3">
    <source>
        <dbReference type="PROSITE" id="PS50887"/>
    </source>
</evidence>
<dbReference type="AlphaFoldDB" id="A0A8K2A0J5"/>
<dbReference type="Pfam" id="PF00672">
    <property type="entry name" value="HAMP"/>
    <property type="match status" value="1"/>
</dbReference>
<dbReference type="InterPro" id="IPR050469">
    <property type="entry name" value="Diguanylate_Cyclase"/>
</dbReference>
<dbReference type="Pfam" id="PF00990">
    <property type="entry name" value="GGDEF"/>
    <property type="match status" value="1"/>
</dbReference>
<feature type="transmembrane region" description="Helical" evidence="1">
    <location>
        <begin position="15"/>
        <end position="37"/>
    </location>
</feature>
<protein>
    <submittedName>
        <fullName evidence="4">Diguanylate cyclase</fullName>
    </submittedName>
</protein>
<keyword evidence="5" id="KW-1185">Reference proteome</keyword>
<keyword evidence="1" id="KW-1133">Transmembrane helix</keyword>
<gene>
    <name evidence="4" type="ORF">GS597_13560</name>
</gene>
<dbReference type="InterPro" id="IPR000160">
    <property type="entry name" value="GGDEF_dom"/>
</dbReference>
<dbReference type="SMART" id="SM00267">
    <property type="entry name" value="GGDEF"/>
    <property type="match status" value="1"/>
</dbReference>
<dbReference type="GO" id="GO:0007165">
    <property type="term" value="P:signal transduction"/>
    <property type="evidence" value="ECO:0007669"/>
    <property type="project" value="InterPro"/>
</dbReference>
<dbReference type="PROSITE" id="PS50885">
    <property type="entry name" value="HAMP"/>
    <property type="match status" value="1"/>
</dbReference>
<dbReference type="InterPro" id="IPR043128">
    <property type="entry name" value="Rev_trsase/Diguanyl_cyclase"/>
</dbReference>
<dbReference type="InterPro" id="IPR003660">
    <property type="entry name" value="HAMP_dom"/>
</dbReference>
<proteinExistence type="predicted"/>
<evidence type="ECO:0000256" key="1">
    <source>
        <dbReference type="SAM" id="Phobius"/>
    </source>
</evidence>
<dbReference type="Gene3D" id="3.30.70.270">
    <property type="match status" value="1"/>
</dbReference>
<evidence type="ECO:0000313" key="4">
    <source>
        <dbReference type="EMBL" id="NCJ07516.1"/>
    </source>
</evidence>
<dbReference type="GO" id="GO:0043709">
    <property type="term" value="P:cell adhesion involved in single-species biofilm formation"/>
    <property type="evidence" value="ECO:0007669"/>
    <property type="project" value="TreeGrafter"/>
</dbReference>
<dbReference type="PANTHER" id="PTHR45138:SF24">
    <property type="entry name" value="DIGUANYLATE CYCLASE DGCC-RELATED"/>
    <property type="match status" value="1"/>
</dbReference>
<sequence length="444" mass="50383">MQKIGNRRLSIVQRLGLGVSFMLLPVLGLAVVSFVSFESAIATLEGNQDRMLEEQFPLVQLEQLLLEALDLLEGFQKFGVLPQQQARWIQLHQEIEQTFENLLNAPSQLHEKHRFVLEIQQSWQQAQANSSWIVKQSVHADVPDPSLADQVMVKQQVEQAIRASRRLDRLLTSFRNDDNLTQARLMKYRVRLLVAGILTLALFMAVISGLILARSILKPLKQLQYGVAKFGDGELSHRIYLNTHDELDLLAQTVNWMAENLEQNQQMLTELATMDELTKVYNRREFNRRLALELARSQREGHSVSLMMIDIDHFKKLNDTYGHQAGDEALRQVSHIIKTEVRPSDQPARYGGEEFAVILPYASRDEVYVVAERLRQHIAAHDVQIHQGLVLKVTASLGCATFPLDAQSADRLTAEADRSLYEAKDNGRNQVCQASVPLPQSRVG</sequence>
<dbReference type="EMBL" id="WVIC01000027">
    <property type="protein sequence ID" value="NCJ07516.1"/>
    <property type="molecule type" value="Genomic_DNA"/>
</dbReference>
<dbReference type="Gene3D" id="6.10.340.10">
    <property type="match status" value="1"/>
</dbReference>
<dbReference type="CDD" id="cd01949">
    <property type="entry name" value="GGDEF"/>
    <property type="match status" value="1"/>
</dbReference>
<keyword evidence="1" id="KW-0472">Membrane</keyword>
<accession>A0A8K2A0J5</accession>
<dbReference type="FunFam" id="3.30.70.270:FF:000001">
    <property type="entry name" value="Diguanylate cyclase domain protein"/>
    <property type="match status" value="1"/>
</dbReference>
<dbReference type="InterPro" id="IPR029787">
    <property type="entry name" value="Nucleotide_cyclase"/>
</dbReference>
<dbReference type="PANTHER" id="PTHR45138">
    <property type="entry name" value="REGULATORY COMPONENTS OF SENSORY TRANSDUCTION SYSTEM"/>
    <property type="match status" value="1"/>
</dbReference>
<dbReference type="RefSeq" id="WP_161825995.1">
    <property type="nucleotide sequence ID" value="NZ_WVIC01000027.1"/>
</dbReference>
<evidence type="ECO:0000259" key="2">
    <source>
        <dbReference type="PROSITE" id="PS50885"/>
    </source>
</evidence>
<dbReference type="SMART" id="SM00304">
    <property type="entry name" value="HAMP"/>
    <property type="match status" value="1"/>
</dbReference>
<keyword evidence="1" id="KW-0812">Transmembrane</keyword>
<organism evidence="4 5">
    <name type="scientific">Petrachloros mirabilis ULC683</name>
    <dbReference type="NCBI Taxonomy" id="2781853"/>
    <lineage>
        <taxon>Bacteria</taxon>
        <taxon>Bacillati</taxon>
        <taxon>Cyanobacteriota</taxon>
        <taxon>Cyanophyceae</taxon>
        <taxon>Synechococcales</taxon>
        <taxon>Petrachlorosaceae</taxon>
        <taxon>Petrachloros</taxon>
        <taxon>Petrachloros mirabilis</taxon>
    </lineage>
</organism>
<name>A0A8K2A0J5_9CYAN</name>
<dbReference type="SUPFAM" id="SSF55073">
    <property type="entry name" value="Nucleotide cyclase"/>
    <property type="match status" value="1"/>
</dbReference>
<dbReference type="Proteomes" id="UP000607397">
    <property type="component" value="Unassembled WGS sequence"/>
</dbReference>
<comment type="caution">
    <text evidence="4">The sequence shown here is derived from an EMBL/GenBank/DDBJ whole genome shotgun (WGS) entry which is preliminary data.</text>
</comment>